<proteinExistence type="predicted"/>
<dbReference type="Proteomes" id="UP000194221">
    <property type="component" value="Unassembled WGS sequence"/>
</dbReference>
<reference evidence="2 3" key="1">
    <citation type="submission" date="2015-03" db="EMBL/GenBank/DDBJ databases">
        <title>Genome sequence of Tenacibaculum sp. S2-2, isolated from intestinal microbiota of sea cucumber, Apostichopus japonicas.</title>
        <authorList>
            <person name="Shao Z."/>
            <person name="Wang L."/>
            <person name="Li X."/>
        </authorList>
    </citation>
    <scope>NUCLEOTIDE SEQUENCE [LARGE SCALE GENOMIC DNA]</scope>
    <source>
        <strain evidence="2 3">S2-2</strain>
    </source>
</reference>
<dbReference type="EMBL" id="LAPZ01000001">
    <property type="protein sequence ID" value="OSY89355.1"/>
    <property type="molecule type" value="Genomic_DNA"/>
</dbReference>
<evidence type="ECO:0000313" key="3">
    <source>
        <dbReference type="Proteomes" id="UP000194221"/>
    </source>
</evidence>
<evidence type="ECO:0000313" key="2">
    <source>
        <dbReference type="EMBL" id="OSY89355.1"/>
    </source>
</evidence>
<dbReference type="AlphaFoldDB" id="A0A1Y2PFZ3"/>
<dbReference type="STRING" id="1635173.WH52_01590"/>
<comment type="caution">
    <text evidence="2">The sequence shown here is derived from an EMBL/GenBank/DDBJ whole genome shotgun (WGS) entry which is preliminary data.</text>
</comment>
<protein>
    <recommendedName>
        <fullName evidence="1">Glycosyltransferase GT-D fold domain-containing protein</fullName>
    </recommendedName>
</protein>
<dbReference type="InParanoid" id="A0A1Y2PFZ3"/>
<dbReference type="InterPro" id="IPR014869">
    <property type="entry name" value="GT-D"/>
</dbReference>
<feature type="domain" description="Glycosyltransferase GT-D fold" evidence="1">
    <location>
        <begin position="45"/>
        <end position="238"/>
    </location>
</feature>
<evidence type="ECO:0000259" key="1">
    <source>
        <dbReference type="Pfam" id="PF08759"/>
    </source>
</evidence>
<dbReference type="RefSeq" id="WP_086029166.1">
    <property type="nucleotide sequence ID" value="NZ_LAPZ01000001.1"/>
</dbReference>
<gene>
    <name evidence="2" type="ORF">WH52_01590</name>
</gene>
<accession>A0A1Y2PFZ3</accession>
<dbReference type="Pfam" id="PF08759">
    <property type="entry name" value="GT-D"/>
    <property type="match status" value="1"/>
</dbReference>
<sequence length="290" mass="34752">MKPLKYYFHHLFKKDNGDTSVKTKNINDSFNYLQKKLEENERVFFVRFGDGEFVTLMKRNHRNYKYNENLDREIEQSFNIKDPNYLISCPINYPYDEYIAKGIYTQFSWQQEMIDLIKSKKFDTSFIFENPCIFQCLTVFNPKKLKSFLDTHIRPKTKMFIGSTEKEIAEKLYGKIDYYIQIPPKHAYETIDTWWPQIEENYKNVDLIIPSAGSTSNVISLRLWNLGYHKKLIDFGSVVDAVDNKTTRSWIRLQGHKTLKLLNDKPKISFKERVVFLLKDIKFYFRNQFI</sequence>
<dbReference type="OrthoDB" id="796510at2"/>
<keyword evidence="3" id="KW-1185">Reference proteome</keyword>
<organism evidence="2 3">
    <name type="scientific">Tenacibaculum holothuriorum</name>
    <dbReference type="NCBI Taxonomy" id="1635173"/>
    <lineage>
        <taxon>Bacteria</taxon>
        <taxon>Pseudomonadati</taxon>
        <taxon>Bacteroidota</taxon>
        <taxon>Flavobacteriia</taxon>
        <taxon>Flavobacteriales</taxon>
        <taxon>Flavobacteriaceae</taxon>
        <taxon>Tenacibaculum</taxon>
    </lineage>
</organism>
<name>A0A1Y2PFZ3_9FLAO</name>